<dbReference type="PROSITE" id="PS00666">
    <property type="entry name" value="DHDPS_2"/>
    <property type="match status" value="1"/>
</dbReference>
<feature type="active site" description="Proton donor/acceptor" evidence="5">
    <location>
        <position position="138"/>
    </location>
</feature>
<dbReference type="PRINTS" id="PR00146">
    <property type="entry name" value="DHPICSNTHASE"/>
</dbReference>
<feature type="binding site" evidence="6">
    <location>
        <position position="210"/>
    </location>
    <ligand>
        <name>pyruvate</name>
        <dbReference type="ChEBI" id="CHEBI:15361"/>
    </ligand>
</feature>
<dbReference type="AlphaFoldDB" id="A0A2W2C422"/>
<reference evidence="7 8" key="1">
    <citation type="submission" date="2018-01" db="EMBL/GenBank/DDBJ databases">
        <title>Draft genome sequence of Jiangella sp. GTF31.</title>
        <authorList>
            <person name="Sahin N."/>
            <person name="Ay H."/>
            <person name="Saygin H."/>
        </authorList>
    </citation>
    <scope>NUCLEOTIDE SEQUENCE [LARGE SCALE GENOMIC DNA]</scope>
    <source>
        <strain evidence="7 8">GTF31</strain>
    </source>
</reference>
<feature type="binding site" evidence="6">
    <location>
        <position position="50"/>
    </location>
    <ligand>
        <name>pyruvate</name>
        <dbReference type="ChEBI" id="CHEBI:15361"/>
    </ligand>
</feature>
<comment type="caution">
    <text evidence="7">The sequence shown here is derived from an EMBL/GenBank/DDBJ whole genome shotgun (WGS) entry which is preliminary data.</text>
</comment>
<protein>
    <submittedName>
        <fullName evidence="7">Dihydrodipicolinate synthase family protein</fullName>
    </submittedName>
</protein>
<gene>
    <name evidence="7" type="ORF">C1I92_00560</name>
</gene>
<name>A0A2W2C422_9ACTN</name>
<dbReference type="InterPro" id="IPR002220">
    <property type="entry name" value="DapA-like"/>
</dbReference>
<evidence type="ECO:0000256" key="3">
    <source>
        <dbReference type="ARBA" id="ARBA00023270"/>
    </source>
</evidence>
<dbReference type="PIRSF" id="PIRSF001365">
    <property type="entry name" value="DHDPS"/>
    <property type="match status" value="1"/>
</dbReference>
<dbReference type="GO" id="GO:0008840">
    <property type="term" value="F:4-hydroxy-tetrahydrodipicolinate synthase activity"/>
    <property type="evidence" value="ECO:0007669"/>
    <property type="project" value="TreeGrafter"/>
</dbReference>
<evidence type="ECO:0000313" key="7">
    <source>
        <dbReference type="EMBL" id="PZF86698.1"/>
    </source>
</evidence>
<dbReference type="EMBL" id="POTW01000001">
    <property type="protein sequence ID" value="PZF86698.1"/>
    <property type="molecule type" value="Genomic_DNA"/>
</dbReference>
<dbReference type="Gene3D" id="3.20.20.70">
    <property type="entry name" value="Aldolase class I"/>
    <property type="match status" value="1"/>
</dbReference>
<sequence length="308" mass="31646">MTDRALPTGVVTPLVVFLTEDGAPDRAATKALVEHQIAAGVSGLLVNGSTGELGQLTPAERSAVLRAVVETVAGRVPVWAGVAGHGTADAVTAARDAEADGADAALVLPPLFFDTSDAELAVHFRTVAAAIGLPVLAYDVPARTPRKLPLPLVRDLAEEGVLRGLKDSSGNLTAGRQLCAATEHVAGFVTYLGSEITLDLAAYLGFDGVVPGLANILPASAVEVFDAARSGDPARAAEAQRTYQRLLDILDVPLDGAGFSARAIAAIKVAAAVVLDLPVPRTTAPFTQPDAAFVAGVTELVQQTRTPR</sequence>
<dbReference type="SUPFAM" id="SSF51569">
    <property type="entry name" value="Aldolase"/>
    <property type="match status" value="1"/>
</dbReference>
<dbReference type="InterPro" id="IPR013785">
    <property type="entry name" value="Aldolase_TIM"/>
</dbReference>
<dbReference type="RefSeq" id="WP_111252697.1">
    <property type="nucleotide sequence ID" value="NZ_POTW01000001.1"/>
</dbReference>
<dbReference type="Proteomes" id="UP000248764">
    <property type="component" value="Unassembled WGS sequence"/>
</dbReference>
<evidence type="ECO:0000256" key="1">
    <source>
        <dbReference type="ARBA" id="ARBA00007592"/>
    </source>
</evidence>
<dbReference type="PANTHER" id="PTHR12128">
    <property type="entry name" value="DIHYDRODIPICOLINATE SYNTHASE"/>
    <property type="match status" value="1"/>
</dbReference>
<dbReference type="PANTHER" id="PTHR12128:SF66">
    <property type="entry name" value="4-HYDROXY-2-OXOGLUTARATE ALDOLASE, MITOCHONDRIAL"/>
    <property type="match status" value="1"/>
</dbReference>
<keyword evidence="3" id="KW-0704">Schiff base</keyword>
<evidence type="ECO:0000313" key="8">
    <source>
        <dbReference type="Proteomes" id="UP000248764"/>
    </source>
</evidence>
<keyword evidence="8" id="KW-1185">Reference proteome</keyword>
<accession>A0A2W2C422</accession>
<evidence type="ECO:0000256" key="5">
    <source>
        <dbReference type="PIRSR" id="PIRSR001365-1"/>
    </source>
</evidence>
<dbReference type="GO" id="GO:0044281">
    <property type="term" value="P:small molecule metabolic process"/>
    <property type="evidence" value="ECO:0007669"/>
    <property type="project" value="UniProtKB-ARBA"/>
</dbReference>
<dbReference type="InterPro" id="IPR020625">
    <property type="entry name" value="Schiff_base-form_aldolases_AS"/>
</dbReference>
<dbReference type="Pfam" id="PF00701">
    <property type="entry name" value="DHDPS"/>
    <property type="match status" value="1"/>
</dbReference>
<evidence type="ECO:0000256" key="6">
    <source>
        <dbReference type="PIRSR" id="PIRSR001365-2"/>
    </source>
</evidence>
<evidence type="ECO:0000256" key="2">
    <source>
        <dbReference type="ARBA" id="ARBA00023239"/>
    </source>
</evidence>
<dbReference type="CDD" id="cd00408">
    <property type="entry name" value="DHDPS-like"/>
    <property type="match status" value="1"/>
</dbReference>
<proteinExistence type="inferred from homology"/>
<dbReference type="SMART" id="SM01130">
    <property type="entry name" value="DHDPS"/>
    <property type="match status" value="1"/>
</dbReference>
<organism evidence="7 8">
    <name type="scientific">Jiangella anatolica</name>
    <dbReference type="NCBI Taxonomy" id="2670374"/>
    <lineage>
        <taxon>Bacteria</taxon>
        <taxon>Bacillati</taxon>
        <taxon>Actinomycetota</taxon>
        <taxon>Actinomycetes</taxon>
        <taxon>Jiangellales</taxon>
        <taxon>Jiangellaceae</taxon>
        <taxon>Jiangella</taxon>
    </lineage>
</organism>
<feature type="active site" description="Schiff-base intermediate with substrate" evidence="5">
    <location>
        <position position="166"/>
    </location>
</feature>
<evidence type="ECO:0000256" key="4">
    <source>
        <dbReference type="PIRNR" id="PIRNR001365"/>
    </source>
</evidence>
<keyword evidence="2 4" id="KW-0456">Lyase</keyword>
<comment type="similarity">
    <text evidence="1 4">Belongs to the DapA family.</text>
</comment>